<organism evidence="6 7">
    <name type="scientific">Paractinoplanes bogorensis</name>
    <dbReference type="NCBI Taxonomy" id="1610840"/>
    <lineage>
        <taxon>Bacteria</taxon>
        <taxon>Bacillati</taxon>
        <taxon>Actinomycetota</taxon>
        <taxon>Actinomycetes</taxon>
        <taxon>Micromonosporales</taxon>
        <taxon>Micromonosporaceae</taxon>
        <taxon>Paractinoplanes</taxon>
    </lineage>
</organism>
<protein>
    <submittedName>
        <fullName evidence="6">Glycoside hydrolase family 43 protein</fullName>
    </submittedName>
</protein>
<name>A0ABS5YSN3_9ACTN</name>
<evidence type="ECO:0000256" key="3">
    <source>
        <dbReference type="ARBA" id="ARBA00023295"/>
    </source>
</evidence>
<evidence type="ECO:0000313" key="6">
    <source>
        <dbReference type="EMBL" id="MBU2666081.1"/>
    </source>
</evidence>
<dbReference type="PANTHER" id="PTHR42812">
    <property type="entry name" value="BETA-XYLOSIDASE"/>
    <property type="match status" value="1"/>
</dbReference>
<gene>
    <name evidence="6" type="ORF">KOI35_21435</name>
</gene>
<dbReference type="CDD" id="cd09000">
    <property type="entry name" value="GH43_SXA-like"/>
    <property type="match status" value="1"/>
</dbReference>
<dbReference type="PANTHER" id="PTHR42812:SF12">
    <property type="entry name" value="BETA-XYLOSIDASE-RELATED"/>
    <property type="match status" value="1"/>
</dbReference>
<keyword evidence="3 4" id="KW-0326">Glycosidase</keyword>
<feature type="domain" description="Beta-xylosidase C-terminal Concanavalin A-like" evidence="5">
    <location>
        <begin position="324"/>
        <end position="513"/>
    </location>
</feature>
<dbReference type="Pfam" id="PF04616">
    <property type="entry name" value="Glyco_hydro_43"/>
    <property type="match status" value="1"/>
</dbReference>
<reference evidence="6 7" key="1">
    <citation type="submission" date="2021-06" db="EMBL/GenBank/DDBJ databases">
        <title>Actinoplanes lichenicola sp. nov., and Actinoplanes ovalisporus sp. nov., isolated from lichen in Thailand.</title>
        <authorList>
            <person name="Saeng-In P."/>
            <person name="Kanchanasin P."/>
            <person name="Yuki M."/>
            <person name="Kudo T."/>
            <person name="Ohkuma M."/>
            <person name="Phongsopitanun W."/>
            <person name="Tanasupawat S."/>
        </authorList>
    </citation>
    <scope>NUCLEOTIDE SEQUENCE [LARGE SCALE GENOMIC DNA]</scope>
    <source>
        <strain evidence="6 7">NBRC 110975</strain>
    </source>
</reference>
<dbReference type="InterPro" id="IPR023296">
    <property type="entry name" value="Glyco_hydro_beta-prop_sf"/>
</dbReference>
<dbReference type="InterPro" id="IPR013320">
    <property type="entry name" value="ConA-like_dom_sf"/>
</dbReference>
<proteinExistence type="inferred from homology"/>
<dbReference type="SUPFAM" id="SSF49899">
    <property type="entry name" value="Concanavalin A-like lectins/glucanases"/>
    <property type="match status" value="1"/>
</dbReference>
<dbReference type="SUPFAM" id="SSF75005">
    <property type="entry name" value="Arabinanase/levansucrase/invertase"/>
    <property type="match status" value="1"/>
</dbReference>
<dbReference type="Proteomes" id="UP001519654">
    <property type="component" value="Unassembled WGS sequence"/>
</dbReference>
<evidence type="ECO:0000313" key="7">
    <source>
        <dbReference type="Proteomes" id="UP001519654"/>
    </source>
</evidence>
<dbReference type="RefSeq" id="WP_215789275.1">
    <property type="nucleotide sequence ID" value="NZ_JAHKKG010000006.1"/>
</dbReference>
<dbReference type="Pfam" id="PF17851">
    <property type="entry name" value="GH43_C2"/>
    <property type="match status" value="1"/>
</dbReference>
<evidence type="ECO:0000256" key="2">
    <source>
        <dbReference type="ARBA" id="ARBA00022801"/>
    </source>
</evidence>
<dbReference type="InterPro" id="IPR006710">
    <property type="entry name" value="Glyco_hydro_43"/>
</dbReference>
<dbReference type="InterPro" id="IPR051795">
    <property type="entry name" value="Glycosyl_Hydrlase_43"/>
</dbReference>
<comment type="caution">
    <text evidence="6">The sequence shown here is derived from an EMBL/GenBank/DDBJ whole genome shotgun (WGS) entry which is preliminary data.</text>
</comment>
<evidence type="ECO:0000256" key="1">
    <source>
        <dbReference type="ARBA" id="ARBA00009865"/>
    </source>
</evidence>
<sequence length="516" mass="56695">MNAGIIRNPVLPGFHPDPSILRVDDDYYLATSTFEWFPGVRLHHSRDLVHWRPLGGVLTGRRLDMEGNPDSGGVWAPCLTYADGLFHLVYTDVKAYAGGFWDTPNYVVTAPAITGPWSAPVPLHARGFDPSLFHDDDGRSWLLSNRTDWRPGRPWANGIIMQEYDRQACRLIGEPIDLYDGTAAGMTEGPHIYKKDDWYYLMTAEGGTEWFHQVTVARSRSVLGPYETDPDTPLLTSVHRPALELQKAGHGSLVSTPDGEWFLAHLAGRPLGTRGPCILGRETSIQRVTWSSGGWPRVDGGVPHDTVAGPSLTPHPWPDEPETDDFTGPLGPHWSTLRRPASPSWVSSGGGVLRVRGGRSPASMSGASLVARRVQHRRATFEATVEFAPESYQQMAGVVAYYNSRNWYFLRVGHEGVDVLSCDRGRLQLHGPVVPVTGPARLRLELDGAVLRASYGDVEWGPFDATILSDEYAAEADAGGPRVWGFTGAFFGLWAQDMTGGEMAAEFTAATYKPHL</sequence>
<evidence type="ECO:0000256" key="4">
    <source>
        <dbReference type="RuleBase" id="RU361187"/>
    </source>
</evidence>
<dbReference type="Gene3D" id="2.115.10.20">
    <property type="entry name" value="Glycosyl hydrolase domain, family 43"/>
    <property type="match status" value="1"/>
</dbReference>
<dbReference type="Gene3D" id="2.60.120.200">
    <property type="match status" value="1"/>
</dbReference>
<keyword evidence="7" id="KW-1185">Reference proteome</keyword>
<evidence type="ECO:0000259" key="5">
    <source>
        <dbReference type="Pfam" id="PF17851"/>
    </source>
</evidence>
<keyword evidence="2 4" id="KW-0378">Hydrolase</keyword>
<accession>A0ABS5YSN3</accession>
<dbReference type="GO" id="GO:0016787">
    <property type="term" value="F:hydrolase activity"/>
    <property type="evidence" value="ECO:0007669"/>
    <property type="project" value="UniProtKB-KW"/>
</dbReference>
<comment type="similarity">
    <text evidence="1 4">Belongs to the glycosyl hydrolase 43 family.</text>
</comment>
<dbReference type="EMBL" id="JAHKKG010000006">
    <property type="protein sequence ID" value="MBU2666081.1"/>
    <property type="molecule type" value="Genomic_DNA"/>
</dbReference>
<dbReference type="InterPro" id="IPR041542">
    <property type="entry name" value="GH43_C2"/>
</dbReference>